<dbReference type="InterPro" id="IPR013087">
    <property type="entry name" value="Znf_C2H2_type"/>
</dbReference>
<feature type="domain" description="C2H2-type" evidence="1">
    <location>
        <begin position="5"/>
        <end position="27"/>
    </location>
</feature>
<sequence length="292" mass="34284">MIYICDECNFSCTKNVDFNRHLLTKKHYKKIMIFNCDDCHISCTRKIDFNRHLLTKKHAKNIKTNNSNNHVTNYDDDNNNDEQTTFSNQIIMKLLKDNEEMKKIIIEQTQQQKQIMEMLPKMCIGNIITTNTTNNIKQKFNLNFFLNEQCKDAINMCDFVKSLNITFDDLNVTRDKSLEDSVGSIFLRGLKELDVFKRPIHCTDVKRDVMYIKEEDNWKKDEGNEKLKNSISEISRKQVKTLKELKDSNPEIKTNESKRDEFILTMNHVCTPIPDSGEKRIIKTISKEVIVA</sequence>
<dbReference type="SMART" id="SM00355">
    <property type="entry name" value="ZnF_C2H2"/>
    <property type="match status" value="2"/>
</dbReference>
<dbReference type="Gene3D" id="3.30.160.60">
    <property type="entry name" value="Classic Zinc Finger"/>
    <property type="match status" value="1"/>
</dbReference>
<feature type="domain" description="C2H2-type" evidence="1">
    <location>
        <begin position="36"/>
        <end position="58"/>
    </location>
</feature>
<dbReference type="EMBL" id="MN740083">
    <property type="protein sequence ID" value="QHT87120.1"/>
    <property type="molecule type" value="Genomic_DNA"/>
</dbReference>
<proteinExistence type="predicted"/>
<dbReference type="AlphaFoldDB" id="A0A6C0I3F3"/>
<evidence type="ECO:0000259" key="1">
    <source>
        <dbReference type="PROSITE" id="PS00028"/>
    </source>
</evidence>
<name>A0A6C0I3F3_9ZZZZ</name>
<dbReference type="PANTHER" id="PTHR47487">
    <property type="entry name" value="OS06G0651300 PROTEIN-RELATED"/>
    <property type="match status" value="1"/>
</dbReference>
<reference evidence="2" key="1">
    <citation type="journal article" date="2020" name="Nature">
        <title>Giant virus diversity and host interactions through global metagenomics.</title>
        <authorList>
            <person name="Schulz F."/>
            <person name="Roux S."/>
            <person name="Paez-Espino D."/>
            <person name="Jungbluth S."/>
            <person name="Walsh D.A."/>
            <person name="Denef V.J."/>
            <person name="McMahon K.D."/>
            <person name="Konstantinidis K.T."/>
            <person name="Eloe-Fadrosh E.A."/>
            <person name="Kyrpides N.C."/>
            <person name="Woyke T."/>
        </authorList>
    </citation>
    <scope>NUCLEOTIDE SEQUENCE</scope>
    <source>
        <strain evidence="2">GVMAG-M-3300023184-18</strain>
    </source>
</reference>
<organism evidence="2">
    <name type="scientific">viral metagenome</name>
    <dbReference type="NCBI Taxonomy" id="1070528"/>
    <lineage>
        <taxon>unclassified sequences</taxon>
        <taxon>metagenomes</taxon>
        <taxon>organismal metagenomes</taxon>
    </lineage>
</organism>
<dbReference type="PROSITE" id="PS00028">
    <property type="entry name" value="ZINC_FINGER_C2H2_1"/>
    <property type="match status" value="2"/>
</dbReference>
<protein>
    <recommendedName>
        <fullName evidence="1">C2H2-type domain-containing protein</fullName>
    </recommendedName>
</protein>
<evidence type="ECO:0000313" key="2">
    <source>
        <dbReference type="EMBL" id="QHT87120.1"/>
    </source>
</evidence>
<dbReference type="Pfam" id="PF12874">
    <property type="entry name" value="zf-met"/>
    <property type="match status" value="2"/>
</dbReference>
<accession>A0A6C0I3F3</accession>
<dbReference type="PANTHER" id="PTHR47487:SF8">
    <property type="entry name" value="OS08G0270900 PROTEIN"/>
    <property type="match status" value="1"/>
</dbReference>